<dbReference type="InterPro" id="IPR002347">
    <property type="entry name" value="SDR_fam"/>
</dbReference>
<dbReference type="PRINTS" id="PR00080">
    <property type="entry name" value="SDRFAMILY"/>
</dbReference>
<keyword evidence="3" id="KW-0614">Plasmid</keyword>
<dbReference type="RefSeq" id="WP_208845073.1">
    <property type="nucleotide sequence ID" value="NZ_CP072135.1"/>
</dbReference>
<keyword evidence="4" id="KW-1185">Reference proteome</keyword>
<evidence type="ECO:0000313" key="4">
    <source>
        <dbReference type="Proteomes" id="UP000664904"/>
    </source>
</evidence>
<dbReference type="FunFam" id="3.40.50.720:FF:000084">
    <property type="entry name" value="Short-chain dehydrogenase reductase"/>
    <property type="match status" value="1"/>
</dbReference>
<proteinExistence type="inferred from homology"/>
<dbReference type="EMBL" id="CP072135">
    <property type="protein sequence ID" value="QTH73461.1"/>
    <property type="molecule type" value="Genomic_DNA"/>
</dbReference>
<dbReference type="Pfam" id="PF13561">
    <property type="entry name" value="adh_short_C2"/>
    <property type="match status" value="1"/>
</dbReference>
<name>A0A975DN53_9GAMM</name>
<accession>A0A975DN53</accession>
<comment type="similarity">
    <text evidence="1">Belongs to the short-chain dehydrogenases/reductases (SDR) family.</text>
</comment>
<reference evidence="3" key="1">
    <citation type="submission" date="2021-03" db="EMBL/GenBank/DDBJ databases">
        <title>Complete Genome of Pseudoalteromonas xiamenensis STKMTI.2, a new potential marine bacterium producing anti-Vibrio compounds.</title>
        <authorList>
            <person name="Handayani D.P."/>
            <person name="Isnansetyo A."/>
            <person name="Istiqomah I."/>
            <person name="Jumina J."/>
        </authorList>
    </citation>
    <scope>NUCLEOTIDE SEQUENCE</scope>
    <source>
        <strain evidence="3">STKMTI.2</strain>
        <plasmid evidence="3">unnamed5</plasmid>
    </source>
</reference>
<geneLocation type="plasmid" evidence="3 4">
    <name>unnamed5</name>
</geneLocation>
<dbReference type="InterPro" id="IPR020904">
    <property type="entry name" value="Sc_DH/Rdtase_CS"/>
</dbReference>
<dbReference type="PROSITE" id="PS00061">
    <property type="entry name" value="ADH_SHORT"/>
    <property type="match status" value="1"/>
</dbReference>
<dbReference type="KEGG" id="pxi:J5O05_18365"/>
<dbReference type="PANTHER" id="PTHR43008:SF4">
    <property type="entry name" value="CHAIN DEHYDROGENASE, PUTATIVE (AFU_ORTHOLOGUE AFUA_4G08710)-RELATED"/>
    <property type="match status" value="1"/>
</dbReference>
<evidence type="ECO:0000256" key="2">
    <source>
        <dbReference type="ARBA" id="ARBA00023002"/>
    </source>
</evidence>
<organism evidence="3 4">
    <name type="scientific">Pseudoalteromonas xiamenensis</name>
    <dbReference type="NCBI Taxonomy" id="882626"/>
    <lineage>
        <taxon>Bacteria</taxon>
        <taxon>Pseudomonadati</taxon>
        <taxon>Pseudomonadota</taxon>
        <taxon>Gammaproteobacteria</taxon>
        <taxon>Alteromonadales</taxon>
        <taxon>Pseudoalteromonadaceae</taxon>
        <taxon>Pseudoalteromonas</taxon>
    </lineage>
</organism>
<sequence length="248" mass="26561">MNTLSKHIAITGGNSGIGYAIAKLYLQQGHRVSVLSRRFDEPNTLQNDYPDQYLCVEGDVSKVADIERFYSHCASKQGKLDFVVANAGIAVPEAILDVTEESFQTTFDINVKGVFFTVQKALPHLNRNASVVLISSIQAIRGAGVWAAYGATKAAVRSLTRSFAADLGKQSIRVNCVSPGVTETPILNKFGFDDSTLTDILGQVKAATPLERIGTPEEIAKTVAFINSDDAAFITGADIHVDGGLAQI</sequence>
<dbReference type="CDD" id="cd05233">
    <property type="entry name" value="SDR_c"/>
    <property type="match status" value="1"/>
</dbReference>
<dbReference type="GO" id="GO:0050664">
    <property type="term" value="F:oxidoreductase activity, acting on NAD(P)H, oxygen as acceptor"/>
    <property type="evidence" value="ECO:0007669"/>
    <property type="project" value="TreeGrafter"/>
</dbReference>
<evidence type="ECO:0000256" key="1">
    <source>
        <dbReference type="ARBA" id="ARBA00006484"/>
    </source>
</evidence>
<evidence type="ECO:0000313" key="3">
    <source>
        <dbReference type="EMBL" id="QTH73461.1"/>
    </source>
</evidence>
<dbReference type="InterPro" id="IPR036291">
    <property type="entry name" value="NAD(P)-bd_dom_sf"/>
</dbReference>
<keyword evidence="2" id="KW-0560">Oxidoreductase</keyword>
<dbReference type="PRINTS" id="PR00081">
    <property type="entry name" value="GDHRDH"/>
</dbReference>
<protein>
    <submittedName>
        <fullName evidence="3">SDR family oxidoreductase</fullName>
    </submittedName>
</protein>
<gene>
    <name evidence="3" type="ORF">J5O05_18365</name>
</gene>
<dbReference type="Gene3D" id="3.40.50.720">
    <property type="entry name" value="NAD(P)-binding Rossmann-like Domain"/>
    <property type="match status" value="1"/>
</dbReference>
<dbReference type="Proteomes" id="UP000664904">
    <property type="component" value="Plasmid unnamed5"/>
</dbReference>
<dbReference type="SUPFAM" id="SSF51735">
    <property type="entry name" value="NAD(P)-binding Rossmann-fold domains"/>
    <property type="match status" value="1"/>
</dbReference>
<dbReference type="AlphaFoldDB" id="A0A975DN53"/>
<dbReference type="PANTHER" id="PTHR43008">
    <property type="entry name" value="BENZIL REDUCTASE"/>
    <property type="match status" value="1"/>
</dbReference>